<dbReference type="PANTHER" id="PTHR39455">
    <property type="entry name" value="CELL DIVISION PROTEIN ZAPD"/>
    <property type="match status" value="1"/>
</dbReference>
<keyword evidence="3 5" id="KW-0717">Septation</keyword>
<dbReference type="Proteomes" id="UP000654401">
    <property type="component" value="Unassembled WGS sequence"/>
</dbReference>
<dbReference type="HAMAP" id="MF_01092">
    <property type="entry name" value="ZapD"/>
    <property type="match status" value="1"/>
</dbReference>
<comment type="subunit">
    <text evidence="5">Interacts with FtsZ.</text>
</comment>
<comment type="caution">
    <text evidence="7">The sequence shown here is derived from an EMBL/GenBank/DDBJ whole genome shotgun (WGS) entry which is preliminary data.</text>
</comment>
<dbReference type="InterPro" id="IPR036268">
    <property type="entry name" value="ZapD_sf"/>
</dbReference>
<proteinExistence type="inferred from homology"/>
<dbReference type="InterPro" id="IPR009777">
    <property type="entry name" value="ZapD"/>
</dbReference>
<dbReference type="PANTHER" id="PTHR39455:SF1">
    <property type="entry name" value="CELL DIVISION PROTEIN ZAPD"/>
    <property type="match status" value="1"/>
</dbReference>
<gene>
    <name evidence="5 7" type="primary">zapD</name>
    <name evidence="7" type="ORF">H8D24_05770</name>
</gene>
<evidence type="ECO:0000313" key="7">
    <source>
        <dbReference type="EMBL" id="MBC8519895.1"/>
    </source>
</evidence>
<keyword evidence="4 5" id="KW-0131">Cell cycle</keyword>
<keyword evidence="1 5" id="KW-0963">Cytoplasm</keyword>
<dbReference type="GO" id="GO:0032153">
    <property type="term" value="C:cell division site"/>
    <property type="evidence" value="ECO:0007669"/>
    <property type="project" value="TreeGrafter"/>
</dbReference>
<dbReference type="Gene3D" id="2.60.440.10">
    <property type="entry name" value="YacF-like domains"/>
    <property type="match status" value="1"/>
</dbReference>
<protein>
    <recommendedName>
        <fullName evidence="5">Cell division protein ZapD</fullName>
    </recommendedName>
    <alternativeName>
        <fullName evidence="5">Z ring-associated protein D</fullName>
    </alternativeName>
</protein>
<comment type="similarity">
    <text evidence="5">Belongs to the ZapD family.</text>
</comment>
<dbReference type="SUPFAM" id="SSF160950">
    <property type="entry name" value="YacF-like"/>
    <property type="match status" value="1"/>
</dbReference>
<evidence type="ECO:0000256" key="3">
    <source>
        <dbReference type="ARBA" id="ARBA00023210"/>
    </source>
</evidence>
<keyword evidence="6" id="KW-0175">Coiled coil</keyword>
<dbReference type="Gene3D" id="1.10.3900.10">
    <property type="entry name" value="YacF-like"/>
    <property type="match status" value="1"/>
</dbReference>
<dbReference type="GO" id="GO:0000917">
    <property type="term" value="P:division septum assembly"/>
    <property type="evidence" value="ECO:0007669"/>
    <property type="project" value="UniProtKB-KW"/>
</dbReference>
<reference evidence="7 8" key="1">
    <citation type="submission" date="2020-08" db="EMBL/GenBank/DDBJ databases">
        <title>Bridging the membrane lipid divide: bacteria of the FCB group superphylum have the potential to synthesize archaeal ether lipids.</title>
        <authorList>
            <person name="Villanueva L."/>
            <person name="Von Meijenfeldt F.A.B."/>
            <person name="Westbye A.B."/>
            <person name="Yadav S."/>
            <person name="Hopmans E.C."/>
            <person name="Dutilh B.E."/>
            <person name="Sinninghe Damste J.S."/>
        </authorList>
    </citation>
    <scope>NUCLEOTIDE SEQUENCE [LARGE SCALE GENOMIC DNA]</scope>
    <source>
        <strain evidence="7">NIOZ-UU100</strain>
    </source>
</reference>
<organism evidence="7 8">
    <name type="scientific">Candidatus Thiopontia autotrophica</name>
    <dbReference type="NCBI Taxonomy" id="2841688"/>
    <lineage>
        <taxon>Bacteria</taxon>
        <taxon>Pseudomonadati</taxon>
        <taxon>Pseudomonadota</taxon>
        <taxon>Gammaproteobacteria</taxon>
        <taxon>Candidatus Thiopontia</taxon>
    </lineage>
</organism>
<evidence type="ECO:0000256" key="1">
    <source>
        <dbReference type="ARBA" id="ARBA00022490"/>
    </source>
</evidence>
<feature type="coiled-coil region" evidence="6">
    <location>
        <begin position="60"/>
        <end position="108"/>
    </location>
</feature>
<keyword evidence="2 5" id="KW-0132">Cell division</keyword>
<evidence type="ECO:0000256" key="6">
    <source>
        <dbReference type="SAM" id="Coils"/>
    </source>
</evidence>
<evidence type="ECO:0000256" key="4">
    <source>
        <dbReference type="ARBA" id="ARBA00023306"/>
    </source>
</evidence>
<dbReference type="InterPro" id="IPR027462">
    <property type="entry name" value="ZapD_C"/>
</dbReference>
<name>A0A8J6PE92_9GAMM</name>
<comment type="subcellular location">
    <subcellularLocation>
        <location evidence="5">Cytoplasm</location>
    </subcellularLocation>
    <text evidence="5">Localizes to mid-cell in an FtsZ-dependent manner.</text>
</comment>
<dbReference type="EMBL" id="JACNFK010000029">
    <property type="protein sequence ID" value="MBC8519895.1"/>
    <property type="molecule type" value="Genomic_DNA"/>
</dbReference>
<comment type="function">
    <text evidence="5">Cell division factor that enhances FtsZ-ring assembly. Directly interacts with FtsZ and promotes bundling of FtsZ protofilaments, with a reduction in FtsZ GTPase activity.</text>
</comment>
<accession>A0A8J6PE92</accession>
<evidence type="ECO:0000256" key="5">
    <source>
        <dbReference type="HAMAP-Rule" id="MF_01092"/>
    </source>
</evidence>
<sequence>MSDTIIYEQPLNERIRTLLRLESLFVNIQDTLNEPSPAGSHATLERLEEILTLTDRSELKKDLMKELERNYMTLAALKERSGVNHQQLDDFLNKLKQLGQELDAERGKPGQEVRNSEFLKGFRQRLGTPGGLSDIDFPHYHFWLNLPVEQRVASLTEWISCFDTIRDAVSLVLDMIRRSATPSTVIATNGFYQHSLDKDTPYQLIRITLPVDSPYYVEISGGRHRFSARMMIPNLNERPAQATEDVSFLLTTCIL</sequence>
<dbReference type="AlphaFoldDB" id="A0A8J6PE92"/>
<evidence type="ECO:0000256" key="2">
    <source>
        <dbReference type="ARBA" id="ARBA00022618"/>
    </source>
</evidence>
<dbReference type="GO" id="GO:0005737">
    <property type="term" value="C:cytoplasm"/>
    <property type="evidence" value="ECO:0007669"/>
    <property type="project" value="UniProtKB-SubCell"/>
</dbReference>
<evidence type="ECO:0000313" key="8">
    <source>
        <dbReference type="Proteomes" id="UP000654401"/>
    </source>
</evidence>
<dbReference type="GO" id="GO:0043093">
    <property type="term" value="P:FtsZ-dependent cytokinesis"/>
    <property type="evidence" value="ECO:0007669"/>
    <property type="project" value="UniProtKB-UniRule"/>
</dbReference>
<dbReference type="NCBIfam" id="NF003656">
    <property type="entry name" value="PRK05287.1-4"/>
    <property type="match status" value="1"/>
</dbReference>
<dbReference type="Pfam" id="PF07072">
    <property type="entry name" value="ZapD"/>
    <property type="match status" value="1"/>
</dbReference>